<feature type="domain" description="N-acetyltransferase" evidence="1">
    <location>
        <begin position="1"/>
        <end position="116"/>
    </location>
</feature>
<gene>
    <name evidence="2" type="ORF">JCM15093_2065</name>
</gene>
<accession>A0A069D3F7</accession>
<dbReference type="eggNOG" id="COG0456">
    <property type="taxonomic scope" value="Bacteria"/>
</dbReference>
<dbReference type="GO" id="GO:0016747">
    <property type="term" value="F:acyltransferase activity, transferring groups other than amino-acyl groups"/>
    <property type="evidence" value="ECO:0007669"/>
    <property type="project" value="InterPro"/>
</dbReference>
<dbReference type="EMBL" id="BAJS01000010">
    <property type="protein sequence ID" value="GAK36865.1"/>
    <property type="molecule type" value="Genomic_DNA"/>
</dbReference>
<name>A0A069D3F7_9BACE</name>
<dbReference type="CDD" id="cd04301">
    <property type="entry name" value="NAT_SF"/>
    <property type="match status" value="1"/>
</dbReference>
<reference evidence="2 3" key="1">
    <citation type="journal article" date="2015" name="Microbes Environ.">
        <title>Distribution and evolution of nitrogen fixation genes in the phylum bacteroidetes.</title>
        <authorList>
            <person name="Inoue J."/>
            <person name="Oshima K."/>
            <person name="Suda W."/>
            <person name="Sakamoto M."/>
            <person name="Iino T."/>
            <person name="Noda S."/>
            <person name="Hongoh Y."/>
            <person name="Hattori M."/>
            <person name="Ohkuma M."/>
        </authorList>
    </citation>
    <scope>NUCLEOTIDE SEQUENCE [LARGE SCALE GENOMIC DNA]</scope>
    <source>
        <strain evidence="2 3">JCM 15093</strain>
    </source>
</reference>
<dbReference type="OrthoDB" id="226313at2"/>
<keyword evidence="3" id="KW-1185">Reference proteome</keyword>
<dbReference type="AlphaFoldDB" id="A0A069D3F7"/>
<comment type="caution">
    <text evidence="2">The sequence shown here is derived from an EMBL/GenBank/DDBJ whole genome shotgun (WGS) entry which is preliminary data.</text>
</comment>
<sequence>MPDGGFEDHANKNAIIIAHNDADLCGYLMFREVPRYSRISIAHLCVNDEFRGQKVTSKLLDALRQKYQSKYSGIALSCREDYVTASKVWESYGFVSKGKVRSRSLDEHYLNKWWYDFCKPDLFSLAASNSLKVKALLDANIIVKLRDAATNYNPSEDPRGLLADWLTDETELYFSPETYNEINRDANLKRAEKTRGFLSTFIEERCDVEKQKQVANELKTIIKGNSDNDKSDRKQLATCIVSDISYFITFDYGIIGKRETIEAQYDIQIFTPQEFIIVIDQLLNKEEYSPSLLRGVIRHSVSNIKNDELQKCIDSFVDHNSKEKRLAFENIVYGTVLKPDNTKVKVIKSDTEYLAFYAYTYQQNELTIHFLRLMHRRDSHTLFMQLIADFISKAIKRDISQIVILETCLANSYKATLSRMGFEKQIDSATWIKLLCNSIVSKSDLTLVIEKANIETSCVDLQSADDAQLLDIECRLFPLKIWDINIPCYIIPIRAFWAGHLFDANISGQTLFGAEPDKLWNIENVYYRATKPITEIAPARILWYVSNNKNTSRSKSIVATSYLDEVLTDKPKILYRNNRHYGIYEWQNIYELCDGNIETDIRALKFSKTEVFEYPVSYNDIQQILKDNGRKGNSFASPLRVSKEIFNQIYKLGKCKK</sequence>
<dbReference type="InterPro" id="IPR000182">
    <property type="entry name" value="GNAT_dom"/>
</dbReference>
<proteinExistence type="predicted"/>
<dbReference type="PROSITE" id="PS51186">
    <property type="entry name" value="GNAT"/>
    <property type="match status" value="1"/>
</dbReference>
<organism evidence="2 3">
    <name type="scientific">Bacteroides graminisolvens DSM 19988 = JCM 15093</name>
    <dbReference type="NCBI Taxonomy" id="1121097"/>
    <lineage>
        <taxon>Bacteria</taxon>
        <taxon>Pseudomonadati</taxon>
        <taxon>Bacteroidota</taxon>
        <taxon>Bacteroidia</taxon>
        <taxon>Bacteroidales</taxon>
        <taxon>Bacteroidaceae</taxon>
        <taxon>Bacteroides</taxon>
    </lineage>
</organism>
<dbReference type="SUPFAM" id="SSF55729">
    <property type="entry name" value="Acyl-CoA N-acyltransferases (Nat)"/>
    <property type="match status" value="1"/>
</dbReference>
<dbReference type="STRING" id="1121097.GCA_000428125_01959"/>
<dbReference type="InterPro" id="IPR016181">
    <property type="entry name" value="Acyl_CoA_acyltransferase"/>
</dbReference>
<dbReference type="Proteomes" id="UP000027601">
    <property type="component" value="Unassembled WGS sequence"/>
</dbReference>
<dbReference type="Gene3D" id="3.40.630.30">
    <property type="match status" value="1"/>
</dbReference>
<evidence type="ECO:0000259" key="1">
    <source>
        <dbReference type="PROSITE" id="PS51186"/>
    </source>
</evidence>
<protein>
    <recommendedName>
        <fullName evidence="1">N-acetyltransferase domain-containing protein</fullName>
    </recommendedName>
</protein>
<evidence type="ECO:0000313" key="3">
    <source>
        <dbReference type="Proteomes" id="UP000027601"/>
    </source>
</evidence>
<evidence type="ECO:0000313" key="2">
    <source>
        <dbReference type="EMBL" id="GAK36865.1"/>
    </source>
</evidence>
<dbReference type="CDD" id="cd18700">
    <property type="entry name" value="PIN_GNAT-like"/>
    <property type="match status" value="1"/>
</dbReference>
<dbReference type="Pfam" id="PF13673">
    <property type="entry name" value="Acetyltransf_10"/>
    <property type="match status" value="1"/>
</dbReference>
<dbReference type="RefSeq" id="WP_024996673.1">
    <property type="nucleotide sequence ID" value="NZ_BAJS01000010.1"/>
</dbReference>